<accession>A0ABM8G841</accession>
<dbReference type="RefSeq" id="WP_350226695.1">
    <property type="nucleotide sequence ID" value="NZ_AP027731.1"/>
</dbReference>
<keyword evidence="2" id="KW-1185">Reference proteome</keyword>
<evidence type="ECO:0000313" key="1">
    <source>
        <dbReference type="EMBL" id="BDZ44331.1"/>
    </source>
</evidence>
<evidence type="ECO:0008006" key="3">
    <source>
        <dbReference type="Google" id="ProtNLM"/>
    </source>
</evidence>
<proteinExistence type="predicted"/>
<protein>
    <recommendedName>
        <fullName evidence="3">DUF59 domain-containing protein</fullName>
    </recommendedName>
</protein>
<organism evidence="1 2">
    <name type="scientific">Naasia aerilata</name>
    <dbReference type="NCBI Taxonomy" id="1162966"/>
    <lineage>
        <taxon>Bacteria</taxon>
        <taxon>Bacillati</taxon>
        <taxon>Actinomycetota</taxon>
        <taxon>Actinomycetes</taxon>
        <taxon>Micrococcales</taxon>
        <taxon>Microbacteriaceae</taxon>
        <taxon>Naasia</taxon>
    </lineage>
</organism>
<gene>
    <name evidence="1" type="ORF">GCM10025866_02400</name>
</gene>
<reference evidence="2" key="1">
    <citation type="journal article" date="2019" name="Int. J. Syst. Evol. Microbiol.">
        <title>The Global Catalogue of Microorganisms (GCM) 10K type strain sequencing project: providing services to taxonomists for standard genome sequencing and annotation.</title>
        <authorList>
            <consortium name="The Broad Institute Genomics Platform"/>
            <consortium name="The Broad Institute Genome Sequencing Center for Infectious Disease"/>
            <person name="Wu L."/>
            <person name="Ma J."/>
        </authorList>
    </citation>
    <scope>NUCLEOTIDE SEQUENCE [LARGE SCALE GENOMIC DNA]</scope>
    <source>
        <strain evidence="2">NBRC 108725</strain>
    </source>
</reference>
<dbReference type="Proteomes" id="UP001321498">
    <property type="component" value="Chromosome"/>
</dbReference>
<dbReference type="EMBL" id="AP027731">
    <property type="protein sequence ID" value="BDZ44331.1"/>
    <property type="molecule type" value="Genomic_DNA"/>
</dbReference>
<evidence type="ECO:0000313" key="2">
    <source>
        <dbReference type="Proteomes" id="UP001321498"/>
    </source>
</evidence>
<sequence>MTEGAERTRALIAAALGPEYPVEVTAQTTDVLGAPVAEIGVRAPLPVLGLIGIEHGLEVTGHAPLEDAGQ</sequence>
<name>A0ABM8G841_9MICO</name>